<organism evidence="2 3">
    <name type="scientific">Nepenthes gracilis</name>
    <name type="common">Slender pitcher plant</name>
    <dbReference type="NCBI Taxonomy" id="150966"/>
    <lineage>
        <taxon>Eukaryota</taxon>
        <taxon>Viridiplantae</taxon>
        <taxon>Streptophyta</taxon>
        <taxon>Embryophyta</taxon>
        <taxon>Tracheophyta</taxon>
        <taxon>Spermatophyta</taxon>
        <taxon>Magnoliopsida</taxon>
        <taxon>eudicotyledons</taxon>
        <taxon>Gunneridae</taxon>
        <taxon>Pentapetalae</taxon>
        <taxon>Caryophyllales</taxon>
        <taxon>Nepenthaceae</taxon>
        <taxon>Nepenthes</taxon>
    </lineage>
</organism>
<evidence type="ECO:0000313" key="2">
    <source>
        <dbReference type="EMBL" id="GMH18158.1"/>
    </source>
</evidence>
<dbReference type="EMBL" id="BSYO01000018">
    <property type="protein sequence ID" value="GMH18158.1"/>
    <property type="molecule type" value="Genomic_DNA"/>
</dbReference>
<evidence type="ECO:0000256" key="1">
    <source>
        <dbReference type="SAM" id="MobiDB-lite"/>
    </source>
</evidence>
<reference evidence="2" key="1">
    <citation type="submission" date="2023-05" db="EMBL/GenBank/DDBJ databases">
        <title>Nepenthes gracilis genome sequencing.</title>
        <authorList>
            <person name="Fukushima K."/>
        </authorList>
    </citation>
    <scope>NUCLEOTIDE SEQUENCE</scope>
    <source>
        <strain evidence="2">SING2019-196</strain>
    </source>
</reference>
<gene>
    <name evidence="2" type="ORF">Nepgr_019999</name>
</gene>
<dbReference type="AlphaFoldDB" id="A0AAD3SV47"/>
<evidence type="ECO:0000313" key="3">
    <source>
        <dbReference type="Proteomes" id="UP001279734"/>
    </source>
</evidence>
<protein>
    <submittedName>
        <fullName evidence="2">Uncharacterized protein</fullName>
    </submittedName>
</protein>
<name>A0AAD3SV47_NEPGR</name>
<accession>A0AAD3SV47</accession>
<comment type="caution">
    <text evidence="2">The sequence shown here is derived from an EMBL/GenBank/DDBJ whole genome shotgun (WGS) entry which is preliminary data.</text>
</comment>
<keyword evidence="3" id="KW-1185">Reference proteome</keyword>
<proteinExistence type="predicted"/>
<sequence>MGHYNGKQCTTGASQQGILSPPWNGGTRRLPPGSPSPSLLIQSPCSARKEIAENNVSRNCFADGYAQV</sequence>
<feature type="region of interest" description="Disordered" evidence="1">
    <location>
        <begin position="1"/>
        <end position="41"/>
    </location>
</feature>
<feature type="compositionally biased region" description="Polar residues" evidence="1">
    <location>
        <begin position="7"/>
        <end position="18"/>
    </location>
</feature>
<dbReference type="Proteomes" id="UP001279734">
    <property type="component" value="Unassembled WGS sequence"/>
</dbReference>